<feature type="compositionally biased region" description="Low complexity" evidence="1">
    <location>
        <begin position="27"/>
        <end position="79"/>
    </location>
</feature>
<evidence type="ECO:0000313" key="3">
    <source>
        <dbReference type="Proteomes" id="UP000232688"/>
    </source>
</evidence>
<evidence type="ECO:0000313" key="2">
    <source>
        <dbReference type="EMBL" id="PKC52840.1"/>
    </source>
</evidence>
<reference evidence="2 3" key="1">
    <citation type="submission" date="2017-10" db="EMBL/GenBank/DDBJ databases">
        <title>Extensive intraspecific genome diversity in a model arbuscular mycorrhizal fungus.</title>
        <authorList>
            <person name="Chen E.C.H."/>
            <person name="Morin E."/>
            <person name="Baudet D."/>
            <person name="Noel J."/>
            <person name="Ndikumana S."/>
            <person name="Charron P."/>
            <person name="St-Onge C."/>
            <person name="Giorgi J."/>
            <person name="Grigoriev I.V."/>
            <person name="Roux C."/>
            <person name="Martin F.M."/>
            <person name="Corradi N."/>
        </authorList>
    </citation>
    <scope>NUCLEOTIDE SEQUENCE [LARGE SCALE GENOMIC DNA]</scope>
    <source>
        <strain evidence="2 3">A1</strain>
    </source>
</reference>
<dbReference type="EMBL" id="LLXH01005055">
    <property type="protein sequence ID" value="PKC52840.1"/>
    <property type="molecule type" value="Genomic_DNA"/>
</dbReference>
<dbReference type="AlphaFoldDB" id="A0A2N0QP53"/>
<dbReference type="Proteomes" id="UP000232688">
    <property type="component" value="Unassembled WGS sequence"/>
</dbReference>
<proteinExistence type="predicted"/>
<feature type="compositionally biased region" description="Low complexity" evidence="1">
    <location>
        <begin position="96"/>
        <end position="109"/>
    </location>
</feature>
<dbReference type="VEuPathDB" id="FungiDB:RhiirA1_480557"/>
<accession>A0A2N0QP53</accession>
<comment type="caution">
    <text evidence="2">The sequence shown here is derived from an EMBL/GenBank/DDBJ whole genome shotgun (WGS) entry which is preliminary data.</text>
</comment>
<organism evidence="2 3">
    <name type="scientific">Rhizophagus irregularis</name>
    <dbReference type="NCBI Taxonomy" id="588596"/>
    <lineage>
        <taxon>Eukaryota</taxon>
        <taxon>Fungi</taxon>
        <taxon>Fungi incertae sedis</taxon>
        <taxon>Mucoromycota</taxon>
        <taxon>Glomeromycotina</taxon>
        <taxon>Glomeromycetes</taxon>
        <taxon>Glomerales</taxon>
        <taxon>Glomeraceae</taxon>
        <taxon>Rhizophagus</taxon>
    </lineage>
</organism>
<sequence length="210" mass="23957">DDRLNKLYSRFNAGPKRGRQDSRQSRDSSNSHSRSRSNFRSCNNNFSSSRPNNNNINTNTSRPNTPRRSNQTNNNNYNPKNKENSSDSTQPPLVPHPNSSTHTSSSDNSAYTLPQHIIDELKAQIKEIATTLKSLDETVSWMQDTITHHDYRISELELMMNYDNNNSGDSDLYPPHNDQETYFYDNGWDDATARNTNSGFNLPSHISLSL</sequence>
<evidence type="ECO:0000256" key="1">
    <source>
        <dbReference type="SAM" id="MobiDB-lite"/>
    </source>
</evidence>
<gene>
    <name evidence="2" type="ORF">RhiirA1_480557</name>
</gene>
<feature type="non-terminal residue" evidence="2">
    <location>
        <position position="1"/>
    </location>
</feature>
<protein>
    <submittedName>
        <fullName evidence="2">Uncharacterized protein</fullName>
    </submittedName>
</protein>
<name>A0A2N0QP53_9GLOM</name>
<feature type="region of interest" description="Disordered" evidence="1">
    <location>
        <begin position="1"/>
        <end position="110"/>
    </location>
</feature>
<reference evidence="2 3" key="2">
    <citation type="submission" date="2017-10" db="EMBL/GenBank/DDBJ databases">
        <title>Genome analyses suggest a sexual origin of heterokaryosis in a supposedly ancient asexual fungus.</title>
        <authorList>
            <person name="Corradi N."/>
            <person name="Sedzielewska K."/>
            <person name="Noel J."/>
            <person name="Charron P."/>
            <person name="Farinelli L."/>
            <person name="Marton T."/>
            <person name="Kruger M."/>
            <person name="Pelin A."/>
            <person name="Brachmann A."/>
            <person name="Corradi N."/>
        </authorList>
    </citation>
    <scope>NUCLEOTIDE SEQUENCE [LARGE SCALE GENOMIC DNA]</scope>
    <source>
        <strain evidence="2 3">A1</strain>
    </source>
</reference>